<dbReference type="EMBL" id="JARBHB010000001">
    <property type="protein sequence ID" value="KAJ8896817.1"/>
    <property type="molecule type" value="Genomic_DNA"/>
</dbReference>
<reference evidence="2 3" key="1">
    <citation type="submission" date="2023-02" db="EMBL/GenBank/DDBJ databases">
        <title>LHISI_Scaffold_Assembly.</title>
        <authorList>
            <person name="Stuart O.P."/>
            <person name="Cleave R."/>
            <person name="Magrath M.J.L."/>
            <person name="Mikheyev A.S."/>
        </authorList>
    </citation>
    <scope>NUCLEOTIDE SEQUENCE [LARGE SCALE GENOMIC DNA]</scope>
    <source>
        <strain evidence="2">Daus_M_001</strain>
        <tissue evidence="2">Leg muscle</tissue>
    </source>
</reference>
<feature type="region of interest" description="Disordered" evidence="1">
    <location>
        <begin position="1"/>
        <end position="29"/>
    </location>
</feature>
<accession>A0ABQ9IJI6</accession>
<protein>
    <submittedName>
        <fullName evidence="2">Uncharacterized protein</fullName>
    </submittedName>
</protein>
<comment type="caution">
    <text evidence="2">The sequence shown here is derived from an EMBL/GenBank/DDBJ whole genome shotgun (WGS) entry which is preliminary data.</text>
</comment>
<proteinExistence type="predicted"/>
<keyword evidence="3" id="KW-1185">Reference proteome</keyword>
<dbReference type="Proteomes" id="UP001159363">
    <property type="component" value="Chromosome 1"/>
</dbReference>
<evidence type="ECO:0000313" key="3">
    <source>
        <dbReference type="Proteomes" id="UP001159363"/>
    </source>
</evidence>
<organism evidence="2 3">
    <name type="scientific">Dryococelus australis</name>
    <dbReference type="NCBI Taxonomy" id="614101"/>
    <lineage>
        <taxon>Eukaryota</taxon>
        <taxon>Metazoa</taxon>
        <taxon>Ecdysozoa</taxon>
        <taxon>Arthropoda</taxon>
        <taxon>Hexapoda</taxon>
        <taxon>Insecta</taxon>
        <taxon>Pterygota</taxon>
        <taxon>Neoptera</taxon>
        <taxon>Polyneoptera</taxon>
        <taxon>Phasmatodea</taxon>
        <taxon>Verophasmatodea</taxon>
        <taxon>Anareolatae</taxon>
        <taxon>Phasmatidae</taxon>
        <taxon>Eurycanthinae</taxon>
        <taxon>Dryococelus</taxon>
    </lineage>
</organism>
<sequence>MSLGGNSRAEAGRAERGCARVPPPSQSAVEVLRSGARTLRSSSRRVVFPGTPAVVPCHARVFLSSSLAPSTFSADTTFHSLPVTRRTSPQRQKLKPRFLLSLSAGYSECDVINNVDVIAAFSSYSHPLCSPSPLRPSAYYPWRSPSTPHNFGTPSGNCALWERTLIHFFPLRGPQTVFETLTSMILTSSTESVNRLFVACFPQCLRCGLPSAVKRSLSQFDTTTIHTEANTDQQGNTSPEPCVAWPQVRMEQSWNYGLGEKSDPRETPPTNGTIPTCENTEQTLQLVDTSSQFNNSPFSKVTVATAVVVRILTSHPVRIFACANRAGRCRLSAGFLEDLPFPPHCHSGDAAYSPRLALMSAFESPAPGQKLLPCATLAITWSSNPQGGTETCNVQPRPETTSLCYTGHNVEQ</sequence>
<evidence type="ECO:0000313" key="2">
    <source>
        <dbReference type="EMBL" id="KAJ8896817.1"/>
    </source>
</evidence>
<name>A0ABQ9IJI6_9NEOP</name>
<gene>
    <name evidence="2" type="ORF">PR048_002163</name>
</gene>
<evidence type="ECO:0000256" key="1">
    <source>
        <dbReference type="SAM" id="MobiDB-lite"/>
    </source>
</evidence>